<dbReference type="PANTHER" id="PTHR45674">
    <property type="entry name" value="DNA LIGASE 1/3 FAMILY MEMBER"/>
    <property type="match status" value="1"/>
</dbReference>
<evidence type="ECO:0000256" key="5">
    <source>
        <dbReference type="SAM" id="MobiDB-lite"/>
    </source>
</evidence>
<comment type="similarity">
    <text evidence="1">Belongs to the ATP-dependent DNA ligase family.</text>
</comment>
<dbReference type="Proteomes" id="UP000005442">
    <property type="component" value="Chromosome"/>
</dbReference>
<accession>G8RQP9</accession>
<protein>
    <recommendedName>
        <fullName evidence="2">DNA ligase (ATP)</fullName>
        <ecNumber evidence="2">6.5.1.1</ecNumber>
    </recommendedName>
</protein>
<dbReference type="NCBIfam" id="NF006078">
    <property type="entry name" value="PRK08224.1"/>
    <property type="match status" value="1"/>
</dbReference>
<feature type="domain" description="ATP-dependent DNA ligase family profile" evidence="6">
    <location>
        <begin position="141"/>
        <end position="266"/>
    </location>
</feature>
<dbReference type="InterPro" id="IPR012309">
    <property type="entry name" value="DNA_ligase_ATP-dep_C"/>
</dbReference>
<evidence type="ECO:0000259" key="6">
    <source>
        <dbReference type="PROSITE" id="PS50160"/>
    </source>
</evidence>
<dbReference type="SUPFAM" id="SSF56091">
    <property type="entry name" value="DNA ligase/mRNA capping enzyme, catalytic domain"/>
    <property type="match status" value="1"/>
</dbReference>
<dbReference type="Pfam" id="PF04679">
    <property type="entry name" value="DNA_ligase_A_C"/>
    <property type="match status" value="1"/>
</dbReference>
<dbReference type="InterPro" id="IPR044117">
    <property type="entry name" value="OBF_LigC-like"/>
</dbReference>
<evidence type="ECO:0000313" key="8">
    <source>
        <dbReference type="Proteomes" id="UP000005442"/>
    </source>
</evidence>
<dbReference type="EC" id="6.5.1.1" evidence="2"/>
<dbReference type="GO" id="GO:0006281">
    <property type="term" value="P:DNA repair"/>
    <property type="evidence" value="ECO:0007669"/>
    <property type="project" value="InterPro"/>
</dbReference>
<dbReference type="GO" id="GO:0005524">
    <property type="term" value="F:ATP binding"/>
    <property type="evidence" value="ECO:0007669"/>
    <property type="project" value="InterPro"/>
</dbReference>
<dbReference type="InterPro" id="IPR044119">
    <property type="entry name" value="Adenylation_LigC-like"/>
</dbReference>
<dbReference type="GO" id="GO:0006310">
    <property type="term" value="P:DNA recombination"/>
    <property type="evidence" value="ECO:0007669"/>
    <property type="project" value="InterPro"/>
</dbReference>
<dbReference type="KEGG" id="mrh:MycrhN_2049"/>
<dbReference type="SUPFAM" id="SSF50249">
    <property type="entry name" value="Nucleic acid-binding proteins"/>
    <property type="match status" value="1"/>
</dbReference>
<organism evidence="7 8">
    <name type="scientific">Mycolicibacterium rhodesiae (strain NBB3)</name>
    <name type="common">Mycobacterium rhodesiae</name>
    <dbReference type="NCBI Taxonomy" id="710685"/>
    <lineage>
        <taxon>Bacteria</taxon>
        <taxon>Bacillati</taxon>
        <taxon>Actinomycetota</taxon>
        <taxon>Actinomycetes</taxon>
        <taxon>Mycobacteriales</taxon>
        <taxon>Mycobacteriaceae</taxon>
        <taxon>Mycolicibacterium</taxon>
    </lineage>
</organism>
<dbReference type="EMBL" id="CP003169">
    <property type="protein sequence ID" value="AEV72650.1"/>
    <property type="molecule type" value="Genomic_DNA"/>
</dbReference>
<dbReference type="InterPro" id="IPR050191">
    <property type="entry name" value="ATP-dep_DNA_ligase"/>
</dbReference>
<dbReference type="AlphaFoldDB" id="G8RQP9"/>
<feature type="region of interest" description="Disordered" evidence="5">
    <location>
        <begin position="15"/>
        <end position="57"/>
    </location>
</feature>
<dbReference type="Gene3D" id="2.40.50.140">
    <property type="entry name" value="Nucleic acid-binding proteins"/>
    <property type="match status" value="1"/>
</dbReference>
<dbReference type="PATRIC" id="fig|710685.3.peg.2056"/>
<dbReference type="PANTHER" id="PTHR45674:SF4">
    <property type="entry name" value="DNA LIGASE 1"/>
    <property type="match status" value="1"/>
</dbReference>
<evidence type="ECO:0000256" key="4">
    <source>
        <dbReference type="ARBA" id="ARBA00034003"/>
    </source>
</evidence>
<dbReference type="CDD" id="cd07970">
    <property type="entry name" value="OBF_DNA_ligase_LigC"/>
    <property type="match status" value="1"/>
</dbReference>
<evidence type="ECO:0000313" key="7">
    <source>
        <dbReference type="EMBL" id="AEV72650.1"/>
    </source>
</evidence>
<proteinExistence type="inferred from homology"/>
<dbReference type="eggNOG" id="COG1793">
    <property type="taxonomic scope" value="Bacteria"/>
</dbReference>
<name>G8RQP9_MYCRN</name>
<evidence type="ECO:0000256" key="3">
    <source>
        <dbReference type="ARBA" id="ARBA00022598"/>
    </source>
</evidence>
<dbReference type="Gene3D" id="3.30.470.30">
    <property type="entry name" value="DNA ligase/mRNA capping enzyme"/>
    <property type="match status" value="1"/>
</dbReference>
<keyword evidence="8" id="KW-1185">Reference proteome</keyword>
<keyword evidence="3 7" id="KW-0436">Ligase</keyword>
<evidence type="ECO:0000256" key="2">
    <source>
        <dbReference type="ARBA" id="ARBA00012727"/>
    </source>
</evidence>
<dbReference type="Pfam" id="PF01068">
    <property type="entry name" value="DNA_ligase_A_M"/>
    <property type="match status" value="1"/>
</dbReference>
<comment type="catalytic activity">
    <reaction evidence="4">
        <text>ATP + (deoxyribonucleotide)n-3'-hydroxyl + 5'-phospho-(deoxyribonucleotide)m = (deoxyribonucleotide)n+m + AMP + diphosphate.</text>
        <dbReference type="EC" id="6.5.1.1"/>
    </reaction>
</comment>
<evidence type="ECO:0000256" key="1">
    <source>
        <dbReference type="ARBA" id="ARBA00007572"/>
    </source>
</evidence>
<dbReference type="GO" id="GO:0003910">
    <property type="term" value="F:DNA ligase (ATP) activity"/>
    <property type="evidence" value="ECO:0007669"/>
    <property type="project" value="UniProtKB-EC"/>
</dbReference>
<dbReference type="PROSITE" id="PS50160">
    <property type="entry name" value="DNA_LIGASE_A3"/>
    <property type="match status" value="1"/>
</dbReference>
<dbReference type="InterPro" id="IPR012310">
    <property type="entry name" value="DNA_ligase_ATP-dep_cent"/>
</dbReference>
<sequence length="386" mass="42299">MSGLQSDAASSRRYDVAPGCSASGKITRHGNPLGADSTRPTSPIAGSSARRSHSIGRLAEVQSTRRALVFRDGDQILLLSRSGKDLGRYFPELLDALRDELASRCVLDGEVVVPREIDGRVRLDWESLSQRIHPAASRIKLLAEQTPAHFIGFDALATGDASLLSEPFRVRRKALSDAVNEKTWCHVTRTTEDPEQGAQWLDTFEGAGLDGVIAKRLDGHYLPGKRDMVKVKHARDADCVAIGYRVHKSGEGVGSILLGLYRDDGELQMVGGAASFSVKARIKLLADLEPLREGDQVNDGEPSRWNSAADKRWIPVRPEKVCEVAYDQMEGNTVAGAGGPATSGASKRFRHAVKFIRWRPDREPSSCTFDQLDVPLNYDLYDVLEP</sequence>
<reference evidence="7 8" key="1">
    <citation type="submission" date="2011-12" db="EMBL/GenBank/DDBJ databases">
        <title>Complete sequence of Mycobacterium rhodesiae NBB3.</title>
        <authorList>
            <consortium name="US DOE Joint Genome Institute"/>
            <person name="Lucas S."/>
            <person name="Han J."/>
            <person name="Lapidus A."/>
            <person name="Cheng J.-F."/>
            <person name="Goodwin L."/>
            <person name="Pitluck S."/>
            <person name="Peters L."/>
            <person name="Mikhailova N."/>
            <person name="Gu W."/>
            <person name="Detter J.C."/>
            <person name="Han C."/>
            <person name="Tapia R."/>
            <person name="Land M."/>
            <person name="Hauser L."/>
            <person name="Kyrpides N."/>
            <person name="Ivanova N."/>
            <person name="Pagani I."/>
            <person name="Mattes T."/>
            <person name="Holmes A."/>
            <person name="Rutledge P."/>
            <person name="Paulsen I."/>
            <person name="Coleman N."/>
            <person name="Woyke T."/>
        </authorList>
    </citation>
    <scope>NUCLEOTIDE SEQUENCE [LARGE SCALE GENOMIC DNA]</scope>
    <source>
        <strain evidence="7 8">NBB3</strain>
    </source>
</reference>
<gene>
    <name evidence="7" type="ordered locus">MycrhN_2049</name>
</gene>
<dbReference type="CDD" id="cd07905">
    <property type="entry name" value="Adenylation_DNA_ligase_LigC"/>
    <property type="match status" value="1"/>
</dbReference>
<dbReference type="HOGENOM" id="CLU_008325_4_1_11"/>
<dbReference type="InterPro" id="IPR012340">
    <property type="entry name" value="NA-bd_OB-fold"/>
</dbReference>
<dbReference type="STRING" id="710685.MycrhN_2049"/>